<evidence type="ECO:0000256" key="6">
    <source>
        <dbReference type="RuleBase" id="RU004168"/>
    </source>
</evidence>
<dbReference type="OrthoDB" id="5295388at2"/>
<dbReference type="GO" id="GO:0003998">
    <property type="term" value="F:acylphosphatase activity"/>
    <property type="evidence" value="ECO:0007669"/>
    <property type="project" value="UniProtKB-EC"/>
</dbReference>
<keyword evidence="4 5" id="KW-0378">Hydrolase</keyword>
<dbReference type="Proteomes" id="UP000033774">
    <property type="component" value="Unassembled WGS sequence"/>
</dbReference>
<evidence type="ECO:0000256" key="4">
    <source>
        <dbReference type="PROSITE-ProRule" id="PRU00520"/>
    </source>
</evidence>
<comment type="similarity">
    <text evidence="1 6">Belongs to the acylphosphatase family.</text>
</comment>
<dbReference type="InterPro" id="IPR036046">
    <property type="entry name" value="Acylphosphatase-like_dom_sf"/>
</dbReference>
<organism evidence="8 9">
    <name type="scientific">Elstera litoralis</name>
    <dbReference type="NCBI Taxonomy" id="552518"/>
    <lineage>
        <taxon>Bacteria</taxon>
        <taxon>Pseudomonadati</taxon>
        <taxon>Pseudomonadota</taxon>
        <taxon>Alphaproteobacteria</taxon>
        <taxon>Rhodospirillales</taxon>
        <taxon>Rhodospirillaceae</taxon>
        <taxon>Elstera</taxon>
    </lineage>
</organism>
<gene>
    <name evidence="8" type="ORF">VZ95_07990</name>
</gene>
<keyword evidence="9" id="KW-1185">Reference proteome</keyword>
<accession>A0A0F3ITD8</accession>
<dbReference type="PANTHER" id="PTHR47268:SF4">
    <property type="entry name" value="ACYLPHOSPHATASE"/>
    <property type="match status" value="1"/>
</dbReference>
<evidence type="ECO:0000256" key="5">
    <source>
        <dbReference type="RuleBase" id="RU000553"/>
    </source>
</evidence>
<dbReference type="Gene3D" id="3.30.70.100">
    <property type="match status" value="1"/>
</dbReference>
<feature type="domain" description="Acylphosphatase-like" evidence="7">
    <location>
        <begin position="3"/>
        <end position="91"/>
    </location>
</feature>
<evidence type="ECO:0000313" key="8">
    <source>
        <dbReference type="EMBL" id="KJV09976.1"/>
    </source>
</evidence>
<dbReference type="RefSeq" id="WP_045775384.1">
    <property type="nucleotide sequence ID" value="NZ_LAJY01000178.1"/>
</dbReference>
<dbReference type="PROSITE" id="PS00151">
    <property type="entry name" value="ACYLPHOSPHATASE_2"/>
    <property type="match status" value="1"/>
</dbReference>
<dbReference type="PRINTS" id="PR00112">
    <property type="entry name" value="ACYLPHPHTASE"/>
</dbReference>
<dbReference type="AlphaFoldDB" id="A0A0F3ITD8"/>
<feature type="active site" evidence="4">
    <location>
        <position position="18"/>
    </location>
</feature>
<evidence type="ECO:0000256" key="3">
    <source>
        <dbReference type="ARBA" id="ARBA00047645"/>
    </source>
</evidence>
<evidence type="ECO:0000256" key="2">
    <source>
        <dbReference type="ARBA" id="ARBA00012150"/>
    </source>
</evidence>
<evidence type="ECO:0000313" key="9">
    <source>
        <dbReference type="Proteomes" id="UP000033774"/>
    </source>
</evidence>
<comment type="catalytic activity">
    <reaction evidence="3 4 5">
        <text>an acyl phosphate + H2O = a carboxylate + phosphate + H(+)</text>
        <dbReference type="Rhea" id="RHEA:14965"/>
        <dbReference type="ChEBI" id="CHEBI:15377"/>
        <dbReference type="ChEBI" id="CHEBI:15378"/>
        <dbReference type="ChEBI" id="CHEBI:29067"/>
        <dbReference type="ChEBI" id="CHEBI:43474"/>
        <dbReference type="ChEBI" id="CHEBI:59918"/>
        <dbReference type="EC" id="3.6.1.7"/>
    </reaction>
</comment>
<dbReference type="InterPro" id="IPR017968">
    <property type="entry name" value="Acylphosphatase_CS"/>
</dbReference>
<proteinExistence type="inferred from homology"/>
<dbReference type="InterPro" id="IPR001792">
    <property type="entry name" value="Acylphosphatase-like_dom"/>
</dbReference>
<dbReference type="EC" id="3.6.1.7" evidence="2 4"/>
<dbReference type="PANTHER" id="PTHR47268">
    <property type="entry name" value="ACYLPHOSPHATASE"/>
    <property type="match status" value="1"/>
</dbReference>
<evidence type="ECO:0000259" key="7">
    <source>
        <dbReference type="PROSITE" id="PS51160"/>
    </source>
</evidence>
<protein>
    <recommendedName>
        <fullName evidence="2 4">Acylphosphatase</fullName>
        <ecNumber evidence="2 4">3.6.1.7</ecNumber>
    </recommendedName>
</protein>
<dbReference type="EMBL" id="LAJY01000178">
    <property type="protein sequence ID" value="KJV09976.1"/>
    <property type="molecule type" value="Genomic_DNA"/>
</dbReference>
<dbReference type="PATRIC" id="fig|552518.3.peg.816"/>
<dbReference type="PROSITE" id="PS00150">
    <property type="entry name" value="ACYLPHOSPHATASE_1"/>
    <property type="match status" value="1"/>
</dbReference>
<dbReference type="SUPFAM" id="SSF54975">
    <property type="entry name" value="Acylphosphatase/BLUF domain-like"/>
    <property type="match status" value="1"/>
</dbReference>
<comment type="caution">
    <text evidence="8">The sequence shown here is derived from an EMBL/GenBank/DDBJ whole genome shotgun (WGS) entry which is preliminary data.</text>
</comment>
<name>A0A0F3ITD8_9PROT</name>
<dbReference type="InterPro" id="IPR020456">
    <property type="entry name" value="Acylphosphatase"/>
</dbReference>
<sequence length="94" mass="10402">MRAVHLFIEGRVQGVGFRDWLRREAEGLGLHGWVRNRGDGRVEAQAQGAPEAIQKLVAACHRGPELAHVRHVELDEIPINSALSAEFVRLSTVS</sequence>
<dbReference type="Pfam" id="PF00708">
    <property type="entry name" value="Acylphosphatase"/>
    <property type="match status" value="1"/>
</dbReference>
<evidence type="ECO:0000256" key="1">
    <source>
        <dbReference type="ARBA" id="ARBA00005614"/>
    </source>
</evidence>
<dbReference type="PROSITE" id="PS51160">
    <property type="entry name" value="ACYLPHOSPHATASE_3"/>
    <property type="match status" value="1"/>
</dbReference>
<feature type="active site" evidence="4">
    <location>
        <position position="36"/>
    </location>
</feature>
<reference evidence="8 9" key="1">
    <citation type="submission" date="2015-03" db="EMBL/GenBank/DDBJ databases">
        <title>Draft genome sequence of Elstera litoralis.</title>
        <authorList>
            <person name="Rahalkar M.C."/>
            <person name="Dhakephalkar P.K."/>
            <person name="Pore S.D."/>
            <person name="Arora P."/>
            <person name="Kapse N.G."/>
            <person name="Pandit P.S."/>
        </authorList>
    </citation>
    <scope>NUCLEOTIDE SEQUENCE [LARGE SCALE GENOMIC DNA]</scope>
    <source>
        <strain evidence="8 9">Dia-1</strain>
    </source>
</reference>